<sequence length="199" mass="22074">MSVTKVKILTFISTNHENTSALIKALHSLFASSIKNTGTNPYGIGFPALQSDTVGQFITVYCPEDADVILVHPGILYLLAKKKVSCAGVKSISDITPKYYRAFIRDRKLERGAPVQAMKRMVSSNKEEKEQLAKALIGRYFQSPLPQINLSSQSSQRVFTLNIGVQDSHTSSNQEVLSFNSYGLSSYKNPMYLPVECME</sequence>
<evidence type="ECO:0000313" key="2">
    <source>
        <dbReference type="Proteomes" id="UP000234420"/>
    </source>
</evidence>
<reference evidence="1 2" key="1">
    <citation type="journal article" date="2018" name="Syst. Appl. Microbiol.">
        <title>Photobacterium carnosum sp. nov., isolated from spoiled modified atmosphere packaged poultry meat.</title>
        <authorList>
            <person name="Hilgarth M."/>
            <person name="Fuertes S."/>
            <person name="Ehrmann M."/>
            <person name="Vogel R.F."/>
        </authorList>
    </citation>
    <scope>NUCLEOTIDE SEQUENCE [LARGE SCALE GENOMIC DNA]</scope>
    <source>
        <strain evidence="1 2">TMW 2.2021</strain>
    </source>
</reference>
<dbReference type="InterPro" id="IPR013396">
    <property type="entry name" value="CRISPR-assoc_prot_Csy4"/>
</dbReference>
<dbReference type="Pfam" id="PF09618">
    <property type="entry name" value="Cas_Csy4"/>
    <property type="match status" value="1"/>
</dbReference>
<dbReference type="GO" id="GO:0004519">
    <property type="term" value="F:endonuclease activity"/>
    <property type="evidence" value="ECO:0007669"/>
    <property type="project" value="InterPro"/>
</dbReference>
<comment type="caution">
    <text evidence="1">The sequence shown here is derived from an EMBL/GenBank/DDBJ whole genome shotgun (WGS) entry which is preliminary data.</text>
</comment>
<keyword evidence="2" id="KW-1185">Reference proteome</keyword>
<dbReference type="GO" id="GO:0043571">
    <property type="term" value="P:maintenance of CRISPR repeat elements"/>
    <property type="evidence" value="ECO:0007669"/>
    <property type="project" value="InterPro"/>
</dbReference>
<dbReference type="Proteomes" id="UP000234420">
    <property type="component" value="Unassembled WGS sequence"/>
</dbReference>
<organism evidence="1 2">
    <name type="scientific">Photobacterium carnosum</name>
    <dbReference type="NCBI Taxonomy" id="2023717"/>
    <lineage>
        <taxon>Bacteria</taxon>
        <taxon>Pseudomonadati</taxon>
        <taxon>Pseudomonadota</taxon>
        <taxon>Gammaproteobacteria</taxon>
        <taxon>Vibrionales</taxon>
        <taxon>Vibrionaceae</taxon>
        <taxon>Photobacterium</taxon>
    </lineage>
</organism>
<dbReference type="AlphaFoldDB" id="A0A2N4UQ05"/>
<accession>A0A2N4UQ05</accession>
<dbReference type="NCBIfam" id="TIGR02563">
    <property type="entry name" value="cas_Csy4"/>
    <property type="match status" value="1"/>
</dbReference>
<dbReference type="Gene3D" id="3.30.70.2540">
    <property type="entry name" value="CRISPR-associated endoribonuclease Cas6/Csy4"/>
    <property type="match status" value="1"/>
</dbReference>
<dbReference type="InterPro" id="IPR042564">
    <property type="entry name" value="CRISPR-Cas6/Csy4_sf"/>
</dbReference>
<protein>
    <submittedName>
        <fullName evidence="1">Type I-F CRISPR-associated endoribonuclease Cas6/Csy4</fullName>
    </submittedName>
</protein>
<name>A0A2N4UQ05_9GAMM</name>
<gene>
    <name evidence="1" type="primary">cas6f</name>
    <name evidence="1" type="ORF">CIK00_14975</name>
</gene>
<proteinExistence type="predicted"/>
<evidence type="ECO:0000313" key="1">
    <source>
        <dbReference type="EMBL" id="PLC57083.1"/>
    </source>
</evidence>
<dbReference type="EMBL" id="NPIB01000020">
    <property type="protein sequence ID" value="PLC57083.1"/>
    <property type="molecule type" value="Genomic_DNA"/>
</dbReference>